<keyword evidence="2" id="KW-1185">Reference proteome</keyword>
<protein>
    <submittedName>
        <fullName evidence="1">Uncharacterized protein</fullName>
    </submittedName>
</protein>
<dbReference type="AlphaFoldDB" id="I7MGC4"/>
<sequence>MKDRDEKNQREDIIHQLQTVQKLLVSSYLVHYNKRVISKQKLIVQGQFMNFPQKEGNIYLYQLIQKGQLRDLFNKQERVILKVLSSFKGQGWITLYGLYKGQGQRWVPIQQELTDQGMSLLLMYYVIHEKIGKEIKVQICRWKICSRLILNQLTLWVELIKDLILGILKGINIKKQFLIGIRLGTKPYHMDCQGKNLQNTLIVIVLDKVLNGLYLSKDALRYTNPTKILRLQVNIEQSAKNVGWVHYEIGTSLYQVFDQFSLNFKDLKSNG</sequence>
<dbReference type="InParanoid" id="I7MGC4"/>
<organism evidence="1 2">
    <name type="scientific">Tetrahymena thermophila (strain SB210)</name>
    <dbReference type="NCBI Taxonomy" id="312017"/>
    <lineage>
        <taxon>Eukaryota</taxon>
        <taxon>Sar</taxon>
        <taxon>Alveolata</taxon>
        <taxon>Ciliophora</taxon>
        <taxon>Intramacronucleata</taxon>
        <taxon>Oligohymenophorea</taxon>
        <taxon>Hymenostomatida</taxon>
        <taxon>Tetrahymenina</taxon>
        <taxon>Tetrahymenidae</taxon>
        <taxon>Tetrahymena</taxon>
    </lineage>
</organism>
<reference evidence="2" key="1">
    <citation type="journal article" date="2006" name="PLoS Biol.">
        <title>Macronuclear genome sequence of the ciliate Tetrahymena thermophila, a model eukaryote.</title>
        <authorList>
            <person name="Eisen J.A."/>
            <person name="Coyne R.S."/>
            <person name="Wu M."/>
            <person name="Wu D."/>
            <person name="Thiagarajan M."/>
            <person name="Wortman J.R."/>
            <person name="Badger J.H."/>
            <person name="Ren Q."/>
            <person name="Amedeo P."/>
            <person name="Jones K.M."/>
            <person name="Tallon L.J."/>
            <person name="Delcher A.L."/>
            <person name="Salzberg S.L."/>
            <person name="Silva J.C."/>
            <person name="Haas B.J."/>
            <person name="Majoros W.H."/>
            <person name="Farzad M."/>
            <person name="Carlton J.M."/>
            <person name="Smith R.K. Jr."/>
            <person name="Garg J."/>
            <person name="Pearlman R.E."/>
            <person name="Karrer K.M."/>
            <person name="Sun L."/>
            <person name="Manning G."/>
            <person name="Elde N.C."/>
            <person name="Turkewitz A.P."/>
            <person name="Asai D.J."/>
            <person name="Wilkes D.E."/>
            <person name="Wang Y."/>
            <person name="Cai H."/>
            <person name="Collins K."/>
            <person name="Stewart B.A."/>
            <person name="Lee S.R."/>
            <person name="Wilamowska K."/>
            <person name="Weinberg Z."/>
            <person name="Ruzzo W.L."/>
            <person name="Wloga D."/>
            <person name="Gaertig J."/>
            <person name="Frankel J."/>
            <person name="Tsao C.-C."/>
            <person name="Gorovsky M.A."/>
            <person name="Keeling P.J."/>
            <person name="Waller R.F."/>
            <person name="Patron N.J."/>
            <person name="Cherry J.M."/>
            <person name="Stover N.A."/>
            <person name="Krieger C.J."/>
            <person name="del Toro C."/>
            <person name="Ryder H.F."/>
            <person name="Williamson S.C."/>
            <person name="Barbeau R.A."/>
            <person name="Hamilton E.P."/>
            <person name="Orias E."/>
        </authorList>
    </citation>
    <scope>NUCLEOTIDE SEQUENCE [LARGE SCALE GENOMIC DNA]</scope>
    <source>
        <strain evidence="2">SB210</strain>
    </source>
</reference>
<name>I7MGC4_TETTS</name>
<dbReference type="KEGG" id="tet:TTHERM_00149370"/>
<evidence type="ECO:0000313" key="1">
    <source>
        <dbReference type="EMBL" id="EAS01327.1"/>
    </source>
</evidence>
<dbReference type="EMBL" id="GG662603">
    <property type="protein sequence ID" value="EAS01327.1"/>
    <property type="molecule type" value="Genomic_DNA"/>
</dbReference>
<accession>I7MGC4</accession>
<dbReference type="RefSeq" id="XP_001021572.1">
    <property type="nucleotide sequence ID" value="XM_001021572.1"/>
</dbReference>
<dbReference type="Proteomes" id="UP000009168">
    <property type="component" value="Unassembled WGS sequence"/>
</dbReference>
<evidence type="ECO:0000313" key="2">
    <source>
        <dbReference type="Proteomes" id="UP000009168"/>
    </source>
</evidence>
<proteinExistence type="predicted"/>
<dbReference type="GeneID" id="7838203"/>
<dbReference type="HOGENOM" id="CLU_1028479_0_0_1"/>
<gene>
    <name evidence="1" type="ORF">TTHERM_00149370</name>
</gene>